<dbReference type="Proteomes" id="UP001519460">
    <property type="component" value="Unassembled WGS sequence"/>
</dbReference>
<accession>A0ABD0KCX1</accession>
<dbReference type="AlphaFoldDB" id="A0ABD0KCX1"/>
<organism evidence="1 2">
    <name type="scientific">Batillaria attramentaria</name>
    <dbReference type="NCBI Taxonomy" id="370345"/>
    <lineage>
        <taxon>Eukaryota</taxon>
        <taxon>Metazoa</taxon>
        <taxon>Spiralia</taxon>
        <taxon>Lophotrochozoa</taxon>
        <taxon>Mollusca</taxon>
        <taxon>Gastropoda</taxon>
        <taxon>Caenogastropoda</taxon>
        <taxon>Sorbeoconcha</taxon>
        <taxon>Cerithioidea</taxon>
        <taxon>Batillariidae</taxon>
        <taxon>Batillaria</taxon>
    </lineage>
</organism>
<evidence type="ECO:0000313" key="2">
    <source>
        <dbReference type="Proteomes" id="UP001519460"/>
    </source>
</evidence>
<proteinExistence type="predicted"/>
<name>A0ABD0KCX1_9CAEN</name>
<reference evidence="1 2" key="1">
    <citation type="journal article" date="2023" name="Sci. Data">
        <title>Genome assembly of the Korean intertidal mud-creeper Batillaria attramentaria.</title>
        <authorList>
            <person name="Patra A.K."/>
            <person name="Ho P.T."/>
            <person name="Jun S."/>
            <person name="Lee S.J."/>
            <person name="Kim Y."/>
            <person name="Won Y.J."/>
        </authorList>
    </citation>
    <scope>NUCLEOTIDE SEQUENCE [LARGE SCALE GENOMIC DNA]</scope>
    <source>
        <strain evidence="1">Wonlab-2016</strain>
    </source>
</reference>
<comment type="caution">
    <text evidence="1">The sequence shown here is derived from an EMBL/GenBank/DDBJ whole genome shotgun (WGS) entry which is preliminary data.</text>
</comment>
<gene>
    <name evidence="1" type="ORF">BaRGS_00023728</name>
</gene>
<sequence length="157" mass="17009">MDCKKTFLKASGWKTWDSVQENSFIFFQRGEEEWKEITLPALRFHSLPSRTAPISCASAIYDRPCGPTAGLSAVTMDAFPANVSCRPPEGALPRTLSASSVSSVSPFVRVCRCSQGAGEDDACEPCTPNLTQATAKNLTRRNDLAGGFNYHPCVLST</sequence>
<keyword evidence="2" id="KW-1185">Reference proteome</keyword>
<dbReference type="EMBL" id="JACVVK020000201">
    <property type="protein sequence ID" value="KAK7484950.1"/>
    <property type="molecule type" value="Genomic_DNA"/>
</dbReference>
<protein>
    <submittedName>
        <fullName evidence="1">Uncharacterized protein</fullName>
    </submittedName>
</protein>
<evidence type="ECO:0000313" key="1">
    <source>
        <dbReference type="EMBL" id="KAK7484950.1"/>
    </source>
</evidence>